<proteinExistence type="predicted"/>
<evidence type="ECO:0008006" key="3">
    <source>
        <dbReference type="Google" id="ProtNLM"/>
    </source>
</evidence>
<sequence length="91" mass="9789">MIGKGVAFAAGAAAGVYATVRVRRAMEAFTPDGIRDRISAVGVGARMMRAEFLHGAAEAETDLRERYDLVAAQQATQHKQLGQSEQKRGIE</sequence>
<organism evidence="1 2">
    <name type="scientific">Nocardioides thalensis</name>
    <dbReference type="NCBI Taxonomy" id="1914755"/>
    <lineage>
        <taxon>Bacteria</taxon>
        <taxon>Bacillati</taxon>
        <taxon>Actinomycetota</taxon>
        <taxon>Actinomycetes</taxon>
        <taxon>Propionibacteriales</taxon>
        <taxon>Nocardioidaceae</taxon>
        <taxon>Nocardioides</taxon>
    </lineage>
</organism>
<evidence type="ECO:0000313" key="1">
    <source>
        <dbReference type="EMBL" id="NYJ01577.1"/>
    </source>
</evidence>
<dbReference type="Pfam" id="PF19664">
    <property type="entry name" value="DUF6167"/>
    <property type="match status" value="1"/>
</dbReference>
<dbReference type="EMBL" id="JACCFP010000001">
    <property type="protein sequence ID" value="NYJ01577.1"/>
    <property type="molecule type" value="Genomic_DNA"/>
</dbReference>
<dbReference type="Proteomes" id="UP000530424">
    <property type="component" value="Unassembled WGS sequence"/>
</dbReference>
<protein>
    <recommendedName>
        <fullName evidence="3">Secreted protein</fullName>
    </recommendedName>
</protein>
<dbReference type="AlphaFoldDB" id="A0A853C315"/>
<evidence type="ECO:0000313" key="2">
    <source>
        <dbReference type="Proteomes" id="UP000530424"/>
    </source>
</evidence>
<name>A0A853C315_9ACTN</name>
<reference evidence="1 2" key="1">
    <citation type="submission" date="2020-07" db="EMBL/GenBank/DDBJ databases">
        <title>Sequencing the genomes of 1000 actinobacteria strains.</title>
        <authorList>
            <person name="Klenk H.-P."/>
        </authorList>
    </citation>
    <scope>NUCLEOTIDE SEQUENCE [LARGE SCALE GENOMIC DNA]</scope>
    <source>
        <strain evidence="1 2">DSM 103833</strain>
    </source>
</reference>
<accession>A0A853C315</accession>
<gene>
    <name evidence="1" type="ORF">HNR19_002275</name>
</gene>
<dbReference type="InterPro" id="IPR046165">
    <property type="entry name" value="DUF6167"/>
</dbReference>
<dbReference type="RefSeq" id="WP_179668045.1">
    <property type="nucleotide sequence ID" value="NZ_JACCFP010000001.1"/>
</dbReference>
<keyword evidence="2" id="KW-1185">Reference proteome</keyword>
<comment type="caution">
    <text evidence="1">The sequence shown here is derived from an EMBL/GenBank/DDBJ whole genome shotgun (WGS) entry which is preliminary data.</text>
</comment>